<dbReference type="GO" id="GO:0071949">
    <property type="term" value="F:FAD binding"/>
    <property type="evidence" value="ECO:0007669"/>
    <property type="project" value="InterPro"/>
</dbReference>
<evidence type="ECO:0000259" key="18">
    <source>
        <dbReference type="PROSITE" id="PS01033"/>
    </source>
</evidence>
<evidence type="ECO:0000256" key="11">
    <source>
        <dbReference type="ARBA" id="ARBA00023002"/>
    </source>
</evidence>
<dbReference type="InterPro" id="IPR023950">
    <property type="entry name" value="Hmp"/>
</dbReference>
<dbReference type="FunFam" id="1.10.490.10:FF:000003">
    <property type="entry name" value="Flavohemoprotein"/>
    <property type="match status" value="1"/>
</dbReference>
<evidence type="ECO:0000256" key="13">
    <source>
        <dbReference type="ARBA" id="ARBA00023027"/>
    </source>
</evidence>
<dbReference type="InterPro" id="IPR017927">
    <property type="entry name" value="FAD-bd_FR_type"/>
</dbReference>
<evidence type="ECO:0000256" key="14">
    <source>
        <dbReference type="ARBA" id="ARBA00025094"/>
    </source>
</evidence>
<dbReference type="EMBL" id="CAADJA010000002">
    <property type="protein sequence ID" value="VFS53036.1"/>
    <property type="molecule type" value="Genomic_DNA"/>
</dbReference>
<dbReference type="Gene3D" id="1.10.490.10">
    <property type="entry name" value="Globins"/>
    <property type="match status" value="1"/>
</dbReference>
<evidence type="ECO:0000313" key="22">
    <source>
        <dbReference type="Proteomes" id="UP000224974"/>
    </source>
</evidence>
<dbReference type="GO" id="GO:0020037">
    <property type="term" value="F:heme binding"/>
    <property type="evidence" value="ECO:0007669"/>
    <property type="project" value="InterPro"/>
</dbReference>
<feature type="domain" description="Globin" evidence="18">
    <location>
        <begin position="1"/>
        <end position="136"/>
    </location>
</feature>
<dbReference type="GO" id="GO:0046872">
    <property type="term" value="F:metal ion binding"/>
    <property type="evidence" value="ECO:0007669"/>
    <property type="project" value="UniProtKB-KW"/>
</dbReference>
<dbReference type="InterPro" id="IPR012292">
    <property type="entry name" value="Globin/Proto"/>
</dbReference>
<protein>
    <recommendedName>
        <fullName evidence="17">Flavohemoprotein</fullName>
    </recommendedName>
    <alternativeName>
        <fullName evidence="17">Flavohemoglobin</fullName>
    </alternativeName>
    <alternativeName>
        <fullName evidence="17">Hemoglobin-like protein</fullName>
    </alternativeName>
    <alternativeName>
        <fullName evidence="17">Nitric oxide dioxygenase</fullName>
        <shortName evidence="17">NO oxygenase</shortName>
        <shortName evidence="17">NOD</shortName>
        <ecNumber evidence="17">1.14.12.17</ecNumber>
    </alternativeName>
</protein>
<keyword evidence="6 17" id="KW-0561">Oxygen transport</keyword>
<dbReference type="InterPro" id="IPR009050">
    <property type="entry name" value="Globin-like_sf"/>
</dbReference>
<evidence type="ECO:0000256" key="15">
    <source>
        <dbReference type="ARBA" id="ARBA00048649"/>
    </source>
</evidence>
<dbReference type="PROSITE" id="PS51384">
    <property type="entry name" value="FAD_FR"/>
    <property type="match status" value="1"/>
</dbReference>
<feature type="domain" description="FAD-binding FR-type" evidence="19">
    <location>
        <begin position="150"/>
        <end position="255"/>
    </location>
</feature>
<dbReference type="GO" id="GO:0071500">
    <property type="term" value="P:cellular response to nitrosative stress"/>
    <property type="evidence" value="ECO:0007669"/>
    <property type="project" value="TreeGrafter"/>
</dbReference>
<evidence type="ECO:0000256" key="3">
    <source>
        <dbReference type="ARBA" id="ARBA00022448"/>
    </source>
</evidence>
<comment type="function">
    <text evidence="14 17">Is involved in NO detoxification in an aerobic process, termed nitric oxide dioxygenase (NOD) reaction that utilizes O(2) and NAD(P)H to convert NO to nitrate, which protects the bacterium from various noxious nitrogen compounds. Therefore, plays a central role in the inducible response to nitrosative stress.</text>
</comment>
<comment type="similarity">
    <text evidence="1 17">In the C-terminal section; belongs to the flavoprotein pyridine nucleotide cytochrome reductase family.</text>
</comment>
<evidence type="ECO:0000256" key="4">
    <source>
        <dbReference type="ARBA" id="ARBA00022575"/>
    </source>
</evidence>
<feature type="binding site" description="proximal binding residue" evidence="17">
    <location>
        <position position="85"/>
    </location>
    <ligand>
        <name>heme b</name>
        <dbReference type="ChEBI" id="CHEBI:60344"/>
    </ligand>
    <ligandPart>
        <name>Fe</name>
        <dbReference type="ChEBI" id="CHEBI:18248"/>
    </ligandPart>
</feature>
<dbReference type="FunFam" id="2.40.30.10:FF:000034">
    <property type="entry name" value="Flavohemoprotein"/>
    <property type="match status" value="1"/>
</dbReference>
<keyword evidence="12 17" id="KW-0408">Iron</keyword>
<comment type="catalytic activity">
    <reaction evidence="16 17">
        <text>2 nitric oxide + NADPH + 2 O2 = 2 nitrate + NADP(+) + H(+)</text>
        <dbReference type="Rhea" id="RHEA:19465"/>
        <dbReference type="ChEBI" id="CHEBI:15378"/>
        <dbReference type="ChEBI" id="CHEBI:15379"/>
        <dbReference type="ChEBI" id="CHEBI:16480"/>
        <dbReference type="ChEBI" id="CHEBI:17632"/>
        <dbReference type="ChEBI" id="CHEBI:57783"/>
        <dbReference type="ChEBI" id="CHEBI:58349"/>
        <dbReference type="EC" id="1.14.12.17"/>
    </reaction>
</comment>
<dbReference type="InterPro" id="IPR039261">
    <property type="entry name" value="FNR_nucleotide-bd"/>
</dbReference>
<dbReference type="SUPFAM" id="SSF46458">
    <property type="entry name" value="Globin-like"/>
    <property type="match status" value="1"/>
</dbReference>
<dbReference type="Pfam" id="PF00970">
    <property type="entry name" value="FAD_binding_6"/>
    <property type="match status" value="1"/>
</dbReference>
<comment type="domain">
    <text evidence="17">Consists of two distinct domains; an N-terminal heme-containing oxygen-binding domain and a C-terminal reductase domain with binding sites for FAD and NAD(P)H.</text>
</comment>
<evidence type="ECO:0000313" key="21">
    <source>
        <dbReference type="EMBL" id="VFS53036.1"/>
    </source>
</evidence>
<dbReference type="Proteomes" id="UP000373449">
    <property type="component" value="Unassembled WGS sequence"/>
</dbReference>
<dbReference type="Gene3D" id="3.40.50.80">
    <property type="entry name" value="Nucleotide-binding domain of ferredoxin-NADP reductase (FNR) module"/>
    <property type="match status" value="1"/>
</dbReference>
<dbReference type="InterPro" id="IPR000971">
    <property type="entry name" value="Globin"/>
</dbReference>
<feature type="binding site" evidence="17">
    <location>
        <position position="188"/>
    </location>
    <ligand>
        <name>FAD</name>
        <dbReference type="ChEBI" id="CHEBI:57692"/>
    </ligand>
</feature>
<feature type="site" description="Influences the redox potential of the prosthetic heme and FAD groups" evidence="17">
    <location>
        <position position="388"/>
    </location>
</feature>
<name>A0A2C6DL71_9GAMM</name>
<evidence type="ECO:0000256" key="8">
    <source>
        <dbReference type="ARBA" id="ARBA00022723"/>
    </source>
</evidence>
<dbReference type="Pfam" id="PF00042">
    <property type="entry name" value="Globin"/>
    <property type="match status" value="1"/>
</dbReference>
<keyword evidence="13 17" id="KW-0520">NAD</keyword>
<evidence type="ECO:0000256" key="7">
    <source>
        <dbReference type="ARBA" id="ARBA00022630"/>
    </source>
</evidence>
<evidence type="ECO:0000256" key="17">
    <source>
        <dbReference type="HAMAP-Rule" id="MF_01252"/>
    </source>
</evidence>
<dbReference type="STRING" id="1111728.GCA_000427805_03388"/>
<feature type="binding site" evidence="17">
    <location>
        <begin position="204"/>
        <end position="207"/>
    </location>
    <ligand>
        <name>FAD</name>
        <dbReference type="ChEBI" id="CHEBI:57692"/>
    </ligand>
</feature>
<dbReference type="InterPro" id="IPR001433">
    <property type="entry name" value="OxRdtase_FAD/NAD-bd"/>
</dbReference>
<keyword evidence="9 17" id="KW-0274">FAD</keyword>
<evidence type="ECO:0000256" key="5">
    <source>
        <dbReference type="ARBA" id="ARBA00022617"/>
    </source>
</evidence>
<keyword evidence="10 17" id="KW-0521">NADP</keyword>
<evidence type="ECO:0000256" key="1">
    <source>
        <dbReference type="ARBA" id="ARBA00006401"/>
    </source>
</evidence>
<feature type="region of interest" description="Reductase" evidence="17">
    <location>
        <begin position="147"/>
        <end position="396"/>
    </location>
</feature>
<dbReference type="GO" id="GO:0009636">
    <property type="term" value="P:response to toxic substance"/>
    <property type="evidence" value="ECO:0007669"/>
    <property type="project" value="UniProtKB-KW"/>
</dbReference>
<dbReference type="PANTHER" id="PTHR43396">
    <property type="entry name" value="FLAVOHEMOPROTEIN"/>
    <property type="match status" value="1"/>
</dbReference>
<dbReference type="GO" id="GO:0019825">
    <property type="term" value="F:oxygen binding"/>
    <property type="evidence" value="ECO:0007669"/>
    <property type="project" value="InterPro"/>
</dbReference>
<dbReference type="SUPFAM" id="SSF63380">
    <property type="entry name" value="Riboflavin synthase domain-like"/>
    <property type="match status" value="1"/>
</dbReference>
<evidence type="ECO:0000256" key="2">
    <source>
        <dbReference type="ARBA" id="ARBA00008414"/>
    </source>
</evidence>
<dbReference type="AlphaFoldDB" id="A0A2C6DL71"/>
<comment type="cofactor">
    <cofactor evidence="17">
        <name>FAD</name>
        <dbReference type="ChEBI" id="CHEBI:57692"/>
    </cofactor>
    <text evidence="17">Binds 1 FAD per subunit.</text>
</comment>
<feature type="binding site" evidence="17">
    <location>
        <begin position="389"/>
        <end position="392"/>
    </location>
    <ligand>
        <name>FAD</name>
        <dbReference type="ChEBI" id="CHEBI:57692"/>
    </ligand>
</feature>
<dbReference type="Gene3D" id="2.40.30.10">
    <property type="entry name" value="Translation factors"/>
    <property type="match status" value="1"/>
</dbReference>
<proteinExistence type="inferred from homology"/>
<keyword evidence="5 17" id="KW-0349">Heme</keyword>
<keyword evidence="22" id="KW-1185">Reference proteome</keyword>
<keyword evidence="7 17" id="KW-0285">Flavoprotein</keyword>
<dbReference type="GO" id="GO:0005344">
    <property type="term" value="F:oxygen carrier activity"/>
    <property type="evidence" value="ECO:0007669"/>
    <property type="project" value="UniProtKB-UniRule"/>
</dbReference>
<feature type="binding site" evidence="17">
    <location>
        <begin position="268"/>
        <end position="273"/>
    </location>
    <ligand>
        <name>NADP(+)</name>
        <dbReference type="ChEBI" id="CHEBI:58349"/>
    </ligand>
</feature>
<keyword evidence="8 17" id="KW-0479">Metal-binding</keyword>
<dbReference type="InterPro" id="IPR017938">
    <property type="entry name" value="Riboflavin_synthase-like_b-brl"/>
</dbReference>
<dbReference type="PROSITE" id="PS01033">
    <property type="entry name" value="GLOBIN"/>
    <property type="match status" value="1"/>
</dbReference>
<keyword evidence="4 17" id="KW-0216">Detoxification</keyword>
<feature type="active site" description="Charge relay system" evidence="17">
    <location>
        <position position="135"/>
    </location>
</feature>
<dbReference type="PRINTS" id="PR00410">
    <property type="entry name" value="PHEHYDRXLASE"/>
</dbReference>
<reference evidence="22" key="2">
    <citation type="submission" date="2017-09" db="EMBL/GenBank/DDBJ databases">
        <title>FDA dAtabase for Regulatory Grade micrObial Sequences (FDA-ARGOS): Supporting development and validation of Infectious Disease Dx tests.</title>
        <authorList>
            <person name="Minogue T."/>
            <person name="Wolcott M."/>
            <person name="Wasieloski L."/>
            <person name="Aguilar W."/>
            <person name="Moore D."/>
            <person name="Tallon L."/>
            <person name="Sadzewicz L."/>
            <person name="Ott S."/>
            <person name="Zhao X."/>
            <person name="Nagaraj S."/>
            <person name="Vavikolanu K."/>
            <person name="Aluvathingal J."/>
            <person name="Nadendla S."/>
            <person name="Sichtig H."/>
        </authorList>
    </citation>
    <scope>NUCLEOTIDE SEQUENCE [LARGE SCALE GENOMIC DNA]</scope>
    <source>
        <strain evidence="22">FDAARGOS_387</strain>
    </source>
</reference>
<dbReference type="RefSeq" id="WP_029096900.1">
    <property type="nucleotide sequence ID" value="NZ_CAADJA010000002.1"/>
</dbReference>
<evidence type="ECO:0000256" key="12">
    <source>
        <dbReference type="ARBA" id="ARBA00023004"/>
    </source>
</evidence>
<reference evidence="20" key="1">
    <citation type="submission" date="2017-09" db="EMBL/GenBank/DDBJ databases">
        <title>FDA dAtabase for Regulatory Grade micrObial Sequences (FDA-ARGOS): Supporting development and validation of Infectious Disease Dx tests.</title>
        <authorList>
            <person name="Minogue T."/>
            <person name="Wolcott M."/>
            <person name="Wasieloski L."/>
            <person name="Aguilar W."/>
            <person name="Moore D."/>
            <person name="Tallon L.J."/>
            <person name="Sadzewicz L."/>
            <person name="Ott S."/>
            <person name="Zhao X."/>
            <person name="Nagaraj S."/>
            <person name="Vavikolanu K."/>
            <person name="Aluvathingal J."/>
            <person name="Nadendla S."/>
            <person name="Sichtig H."/>
        </authorList>
    </citation>
    <scope>NUCLEOTIDE SEQUENCE</scope>
    <source>
        <strain evidence="20">FDAARGOS_387</strain>
    </source>
</reference>
<evidence type="ECO:0000313" key="20">
    <source>
        <dbReference type="EMBL" id="PHI31986.1"/>
    </source>
</evidence>
<dbReference type="PANTHER" id="PTHR43396:SF3">
    <property type="entry name" value="FLAVOHEMOPROTEIN"/>
    <property type="match status" value="1"/>
</dbReference>
<comment type="cofactor">
    <cofactor evidence="17">
        <name>heme b</name>
        <dbReference type="ChEBI" id="CHEBI:60344"/>
    </cofactor>
    <text evidence="17">Binds 1 heme b (iron(II)-protoporphyrin IX) group per subunit.</text>
</comment>
<gene>
    <name evidence="17 21" type="primary">hmp</name>
    <name evidence="20" type="ORF">CRN84_23010</name>
    <name evidence="21" type="ORF">NCTC12282_06245</name>
</gene>
<dbReference type="HAMAP" id="MF_01252">
    <property type="entry name" value="Hmp"/>
    <property type="match status" value="1"/>
</dbReference>
<dbReference type="FunFam" id="3.40.50.80:FF:000010">
    <property type="entry name" value="Flavohemoprotein"/>
    <property type="match status" value="1"/>
</dbReference>
<dbReference type="InterPro" id="IPR008333">
    <property type="entry name" value="Cbr1-like_FAD-bd_dom"/>
</dbReference>
<dbReference type="SUPFAM" id="SSF52343">
    <property type="entry name" value="Ferredoxin reductase-like, C-terminal NADP-linked domain"/>
    <property type="match status" value="1"/>
</dbReference>
<dbReference type="Pfam" id="PF00175">
    <property type="entry name" value="NAD_binding_1"/>
    <property type="match status" value="1"/>
</dbReference>
<feature type="active site" description="Charge relay system" evidence="17">
    <location>
        <position position="95"/>
    </location>
</feature>
<evidence type="ECO:0000313" key="23">
    <source>
        <dbReference type="Proteomes" id="UP000373449"/>
    </source>
</evidence>
<dbReference type="GO" id="GO:0046210">
    <property type="term" value="P:nitric oxide catabolic process"/>
    <property type="evidence" value="ECO:0007669"/>
    <property type="project" value="TreeGrafter"/>
</dbReference>
<evidence type="ECO:0000259" key="19">
    <source>
        <dbReference type="PROSITE" id="PS51384"/>
    </source>
</evidence>
<comment type="similarity">
    <text evidence="2 17">Belongs to the globin family. Two-domain flavohemoproteins subfamily.</text>
</comment>
<dbReference type="EMBL" id="PDDX01000001">
    <property type="protein sequence ID" value="PHI31986.1"/>
    <property type="molecule type" value="Genomic_DNA"/>
</dbReference>
<dbReference type="GO" id="GO:0008941">
    <property type="term" value="F:nitric oxide dioxygenase NAD(P)H activity"/>
    <property type="evidence" value="ECO:0007669"/>
    <property type="project" value="UniProtKB-UniRule"/>
</dbReference>
<feature type="site" description="Influences the redox potential of the prosthetic heme and FAD groups" evidence="17">
    <location>
        <position position="84"/>
    </location>
</feature>
<organism evidence="20 22">
    <name type="scientific">Budvicia aquatica</name>
    <dbReference type="NCBI Taxonomy" id="82979"/>
    <lineage>
        <taxon>Bacteria</taxon>
        <taxon>Pseudomonadati</taxon>
        <taxon>Pseudomonadota</taxon>
        <taxon>Gammaproteobacteria</taxon>
        <taxon>Enterobacterales</taxon>
        <taxon>Budviciaceae</taxon>
        <taxon>Budvicia</taxon>
    </lineage>
</organism>
<keyword evidence="3 17" id="KW-0813">Transport</keyword>
<evidence type="ECO:0000256" key="9">
    <source>
        <dbReference type="ARBA" id="ARBA00022827"/>
    </source>
</evidence>
<dbReference type="CDD" id="cd14776">
    <property type="entry name" value="HmpEc-globin-like"/>
    <property type="match status" value="1"/>
</dbReference>
<dbReference type="OrthoDB" id="9801223at2"/>
<dbReference type="EC" id="1.14.12.17" evidence="17"/>
<sequence length="396" mass="44708">MLDSQTIAIVKSTIPVLVETGPKLTGYFYERMFKHNPELKDIFNLSHQQSGAQREALFGAICAYASNIENLSAILPAVERIAQKHASFNIQPEQYNIVGHHLLATIDELLHPGTEVIEAWGKAYQVLANVFIQREAQIYQQTADEQGGWKGLREFRIVKKQKESDVITSFELAPVDNKPVVDYAAGQYIAVYLQGEQLENQEIRQYSLTRSPNGKTYRIAVKREDQGKASNYLHNVIQEGDILSLAPPYGDFFIDVKPEVSVALISAGVGLTPMLGMLNTLKAQNHQGNIYWLHAAENGAAAAFRNEVTEITDAMANVRQQVWYNQPNSDDIAGIDYHHQGLMQLDMSEHRLFSRDMQYYFCGPVAFMQYIAKQLTQRGVKTEQLHYECFGPHKIV</sequence>
<evidence type="ECO:0000256" key="10">
    <source>
        <dbReference type="ARBA" id="ARBA00022857"/>
    </source>
</evidence>
<dbReference type="NCBIfam" id="NF009805">
    <property type="entry name" value="PRK13289.1"/>
    <property type="match status" value="1"/>
</dbReference>
<reference evidence="21 23" key="3">
    <citation type="submission" date="2019-03" db="EMBL/GenBank/DDBJ databases">
        <authorList>
            <consortium name="Pathogen Informatics"/>
        </authorList>
    </citation>
    <scope>NUCLEOTIDE SEQUENCE [LARGE SCALE GENOMIC DNA]</scope>
    <source>
        <strain evidence="21 23">NCTC12282</strain>
    </source>
</reference>
<accession>A0A2C6DL71</accession>
<comment type="catalytic activity">
    <reaction evidence="15 17">
        <text>2 nitric oxide + NADH + 2 O2 = 2 nitrate + NAD(+) + H(+)</text>
        <dbReference type="Rhea" id="RHEA:19469"/>
        <dbReference type="ChEBI" id="CHEBI:15378"/>
        <dbReference type="ChEBI" id="CHEBI:15379"/>
        <dbReference type="ChEBI" id="CHEBI:16480"/>
        <dbReference type="ChEBI" id="CHEBI:17632"/>
        <dbReference type="ChEBI" id="CHEBI:57540"/>
        <dbReference type="ChEBI" id="CHEBI:57945"/>
        <dbReference type="EC" id="1.14.12.17"/>
    </reaction>
</comment>
<evidence type="ECO:0000256" key="6">
    <source>
        <dbReference type="ARBA" id="ARBA00022621"/>
    </source>
</evidence>
<dbReference type="CDD" id="cd06184">
    <property type="entry name" value="flavohem_like_fad_nad_binding"/>
    <property type="match status" value="1"/>
</dbReference>
<keyword evidence="11 17" id="KW-0560">Oxidoreductase</keyword>
<dbReference type="Proteomes" id="UP000224974">
    <property type="component" value="Unassembled WGS sequence"/>
</dbReference>
<feature type="site" description="Involved in heme-bound ligand stabilization and O-O bond activation" evidence="17">
    <location>
        <position position="29"/>
    </location>
</feature>
<keyword evidence="21" id="KW-0223">Dioxygenase</keyword>
<evidence type="ECO:0000256" key="16">
    <source>
        <dbReference type="ARBA" id="ARBA00049433"/>
    </source>
</evidence>